<evidence type="ECO:0000313" key="2">
    <source>
        <dbReference type="Proteomes" id="UP000253034"/>
    </source>
</evidence>
<gene>
    <name evidence="1" type="ORF">DFR58_12936</name>
</gene>
<dbReference type="EMBL" id="QPJT01000029">
    <property type="protein sequence ID" value="RCX10444.1"/>
    <property type="molecule type" value="Genomic_DNA"/>
</dbReference>
<evidence type="ECO:0000313" key="1">
    <source>
        <dbReference type="EMBL" id="RCX10444.1"/>
    </source>
</evidence>
<organism evidence="1 2">
    <name type="scientific">Anaerobacterium chartisolvens</name>
    <dbReference type="NCBI Taxonomy" id="1297424"/>
    <lineage>
        <taxon>Bacteria</taxon>
        <taxon>Bacillati</taxon>
        <taxon>Bacillota</taxon>
        <taxon>Clostridia</taxon>
        <taxon>Eubacteriales</taxon>
        <taxon>Oscillospiraceae</taxon>
        <taxon>Anaerobacterium</taxon>
    </lineage>
</organism>
<proteinExistence type="predicted"/>
<name>A0A369ASL2_9FIRM</name>
<protein>
    <submittedName>
        <fullName evidence="1">Uncharacterized protein</fullName>
    </submittedName>
</protein>
<dbReference type="AlphaFoldDB" id="A0A369ASL2"/>
<dbReference type="RefSeq" id="WP_114299493.1">
    <property type="nucleotide sequence ID" value="NZ_QPJT01000029.1"/>
</dbReference>
<keyword evidence="2" id="KW-1185">Reference proteome</keyword>
<comment type="caution">
    <text evidence="1">The sequence shown here is derived from an EMBL/GenBank/DDBJ whole genome shotgun (WGS) entry which is preliminary data.</text>
</comment>
<dbReference type="Proteomes" id="UP000253034">
    <property type="component" value="Unassembled WGS sequence"/>
</dbReference>
<accession>A0A369ASL2</accession>
<sequence>MLTVEKNSKYASNPYDAALKWFKDKNGVDFFELSENNEKRKEFYKKGNSIKNPDEEEIQDVYKHTIEKHY</sequence>
<reference evidence="1 2" key="1">
    <citation type="submission" date="2018-07" db="EMBL/GenBank/DDBJ databases">
        <title>Genomic Encyclopedia of Type Strains, Phase IV (KMG-IV): sequencing the most valuable type-strain genomes for metagenomic binning, comparative biology and taxonomic classification.</title>
        <authorList>
            <person name="Goeker M."/>
        </authorList>
    </citation>
    <scope>NUCLEOTIDE SEQUENCE [LARGE SCALE GENOMIC DNA]</scope>
    <source>
        <strain evidence="1 2">DSM 27016</strain>
    </source>
</reference>